<comment type="similarity">
    <text evidence="7 8">Belongs to the SFT2 family.</text>
</comment>
<dbReference type="GO" id="GO:0015031">
    <property type="term" value="P:protein transport"/>
    <property type="evidence" value="ECO:0007669"/>
    <property type="project" value="UniProtKB-KW"/>
</dbReference>
<evidence type="ECO:0000256" key="8">
    <source>
        <dbReference type="RuleBase" id="RU363111"/>
    </source>
</evidence>
<dbReference type="STRING" id="286115.A0A507CW72"/>
<evidence type="ECO:0000313" key="11">
    <source>
        <dbReference type="Proteomes" id="UP000317494"/>
    </source>
</evidence>
<keyword evidence="2 8" id="KW-0813">Transport</keyword>
<feature type="transmembrane region" description="Helical" evidence="8">
    <location>
        <begin position="116"/>
        <end position="137"/>
    </location>
</feature>
<keyword evidence="6 8" id="KW-0472">Membrane</keyword>
<keyword evidence="11" id="KW-1185">Reference proteome</keyword>
<dbReference type="InterPro" id="IPR007305">
    <property type="entry name" value="Vesicle_transpt_Got1/SFT2"/>
</dbReference>
<sequence length="214" mass="23123">MLSVCHGWDGWTATVPTTRQRDGTTSCNASRTLAQASTSPPHPHPPPTSLSPMSNIRGFALPGGLAGSDGDIDAGALCGLELTRTQRFWGFATCFLAGFVISFLATFFLLSGQVAAFAVLYSLGNIVALLSTMFLVGPKRQVKMMFDKTRVYATCVYLVLLALTLILGLVWGNFIIIILVFAQWVALIWYSASYIPFARDAIRACVTRVFGVSS</sequence>
<dbReference type="EMBL" id="QEAN01000198">
    <property type="protein sequence ID" value="TPX43472.1"/>
    <property type="molecule type" value="Genomic_DNA"/>
</dbReference>
<keyword evidence="8" id="KW-0333">Golgi apparatus</keyword>
<name>A0A507CW72_9FUNG</name>
<dbReference type="PANTHER" id="PTHR23137:SF6">
    <property type="entry name" value="VESICLE TRANSPORT PROTEIN"/>
    <property type="match status" value="1"/>
</dbReference>
<keyword evidence="4 8" id="KW-0653">Protein transport</keyword>
<evidence type="ECO:0000256" key="6">
    <source>
        <dbReference type="ARBA" id="ARBA00023136"/>
    </source>
</evidence>
<evidence type="ECO:0000256" key="1">
    <source>
        <dbReference type="ARBA" id="ARBA00004141"/>
    </source>
</evidence>
<comment type="subcellular location">
    <subcellularLocation>
        <location evidence="8">Golgi apparatus membrane</location>
        <topology evidence="8">Multi-pass membrane protein</topology>
    </subcellularLocation>
    <subcellularLocation>
        <location evidence="1">Membrane</location>
        <topology evidence="1">Multi-pass membrane protein</topology>
    </subcellularLocation>
</comment>
<dbReference type="VEuPathDB" id="FungiDB:SeMB42_g04704"/>
<dbReference type="Pfam" id="PF04178">
    <property type="entry name" value="Got1"/>
    <property type="match status" value="1"/>
</dbReference>
<feature type="compositionally biased region" description="Pro residues" evidence="9">
    <location>
        <begin position="40"/>
        <end position="49"/>
    </location>
</feature>
<protein>
    <recommendedName>
        <fullName evidence="8">Protein transport protein SFT2</fullName>
    </recommendedName>
</protein>
<proteinExistence type="inferred from homology"/>
<dbReference type="GO" id="GO:0016192">
    <property type="term" value="P:vesicle-mediated transport"/>
    <property type="evidence" value="ECO:0007669"/>
    <property type="project" value="InterPro"/>
</dbReference>
<dbReference type="AlphaFoldDB" id="A0A507CW72"/>
<feature type="transmembrane region" description="Helical" evidence="8">
    <location>
        <begin position="174"/>
        <end position="192"/>
    </location>
</feature>
<evidence type="ECO:0000313" key="10">
    <source>
        <dbReference type="EMBL" id="TPX43472.1"/>
    </source>
</evidence>
<evidence type="ECO:0000256" key="4">
    <source>
        <dbReference type="ARBA" id="ARBA00022927"/>
    </source>
</evidence>
<evidence type="ECO:0000256" key="5">
    <source>
        <dbReference type="ARBA" id="ARBA00022989"/>
    </source>
</evidence>
<feature type="region of interest" description="Disordered" evidence="9">
    <location>
        <begin position="16"/>
        <end position="51"/>
    </location>
</feature>
<feature type="transmembrane region" description="Helical" evidence="8">
    <location>
        <begin position="88"/>
        <end position="110"/>
    </location>
</feature>
<accession>A0A507CW72</accession>
<dbReference type="GO" id="GO:0000139">
    <property type="term" value="C:Golgi membrane"/>
    <property type="evidence" value="ECO:0007669"/>
    <property type="project" value="UniProtKB-SubCell"/>
</dbReference>
<feature type="compositionally biased region" description="Polar residues" evidence="9">
    <location>
        <begin position="16"/>
        <end position="36"/>
    </location>
</feature>
<dbReference type="Proteomes" id="UP000317494">
    <property type="component" value="Unassembled WGS sequence"/>
</dbReference>
<evidence type="ECO:0000256" key="7">
    <source>
        <dbReference type="ARBA" id="ARBA00025800"/>
    </source>
</evidence>
<dbReference type="PANTHER" id="PTHR23137">
    <property type="entry name" value="VESICLE TRANSPORT PROTEIN-RELATED"/>
    <property type="match status" value="1"/>
</dbReference>
<evidence type="ECO:0000256" key="3">
    <source>
        <dbReference type="ARBA" id="ARBA00022692"/>
    </source>
</evidence>
<organism evidence="10 11">
    <name type="scientific">Synchytrium endobioticum</name>
    <dbReference type="NCBI Taxonomy" id="286115"/>
    <lineage>
        <taxon>Eukaryota</taxon>
        <taxon>Fungi</taxon>
        <taxon>Fungi incertae sedis</taxon>
        <taxon>Chytridiomycota</taxon>
        <taxon>Chytridiomycota incertae sedis</taxon>
        <taxon>Chytridiomycetes</taxon>
        <taxon>Synchytriales</taxon>
        <taxon>Synchytriaceae</taxon>
        <taxon>Synchytrium</taxon>
    </lineage>
</organism>
<comment type="caution">
    <text evidence="10">The sequence shown here is derived from an EMBL/GenBank/DDBJ whole genome shotgun (WGS) entry which is preliminary data.</text>
</comment>
<evidence type="ECO:0000256" key="2">
    <source>
        <dbReference type="ARBA" id="ARBA00022448"/>
    </source>
</evidence>
<comment type="function">
    <text evidence="8">Nonessential protein required for the fusion of transport vesicles derived from the endocytic pathway with the Golgi complex.</text>
</comment>
<evidence type="ECO:0000256" key="9">
    <source>
        <dbReference type="SAM" id="MobiDB-lite"/>
    </source>
</evidence>
<keyword evidence="5 8" id="KW-1133">Transmembrane helix</keyword>
<keyword evidence="3 8" id="KW-0812">Transmembrane</keyword>
<reference evidence="10 11" key="1">
    <citation type="journal article" date="2019" name="Sci. Rep.">
        <title>Comparative genomics of chytrid fungi reveal insights into the obligate biotrophic and pathogenic lifestyle of Synchytrium endobioticum.</title>
        <authorList>
            <person name="van de Vossenberg B.T.L.H."/>
            <person name="Warris S."/>
            <person name="Nguyen H.D.T."/>
            <person name="van Gent-Pelzer M.P.E."/>
            <person name="Joly D.L."/>
            <person name="van de Geest H.C."/>
            <person name="Bonants P.J.M."/>
            <person name="Smith D.S."/>
            <person name="Levesque C.A."/>
            <person name="van der Lee T.A.J."/>
        </authorList>
    </citation>
    <scope>NUCLEOTIDE SEQUENCE [LARGE SCALE GENOMIC DNA]</scope>
    <source>
        <strain evidence="10 11">MB42</strain>
    </source>
</reference>
<gene>
    <name evidence="10" type="ORF">SeMB42_g04704</name>
</gene>
<feature type="transmembrane region" description="Helical" evidence="8">
    <location>
        <begin position="149"/>
        <end position="168"/>
    </location>
</feature>
<dbReference type="InterPro" id="IPR011691">
    <property type="entry name" value="Vesicle_transpt_SFT2"/>
</dbReference>